<feature type="transmembrane region" description="Helical" evidence="10">
    <location>
        <begin position="177"/>
        <end position="198"/>
    </location>
</feature>
<dbReference type="PANTHER" id="PTHR32468">
    <property type="entry name" value="CATION/H + ANTIPORTER"/>
    <property type="match status" value="1"/>
</dbReference>
<proteinExistence type="inferred from homology"/>
<feature type="transmembrane region" description="Helical" evidence="10">
    <location>
        <begin position="76"/>
        <end position="93"/>
    </location>
</feature>
<dbReference type="Pfam" id="PF00999">
    <property type="entry name" value="Na_H_Exchanger"/>
    <property type="match status" value="1"/>
</dbReference>
<feature type="transmembrane region" description="Helical" evidence="10">
    <location>
        <begin position="421"/>
        <end position="444"/>
    </location>
</feature>
<feature type="domain" description="Cation/H(+) antiporter central" evidence="12">
    <location>
        <begin position="502"/>
        <end position="629"/>
    </location>
</feature>
<name>A0AAW2D039_9ROSI</name>
<keyword evidence="4 10" id="KW-0812">Transmembrane</keyword>
<dbReference type="InterPro" id="IPR038770">
    <property type="entry name" value="Na+/solute_symporter_sf"/>
</dbReference>
<feature type="transmembrane region" description="Helical" evidence="10">
    <location>
        <begin position="329"/>
        <end position="345"/>
    </location>
</feature>
<feature type="domain" description="Cation/H+ exchanger transmembrane" evidence="11">
    <location>
        <begin position="64"/>
        <end position="440"/>
    </location>
</feature>
<dbReference type="EMBL" id="JAZDWU010000005">
    <property type="protein sequence ID" value="KAL0003439.1"/>
    <property type="molecule type" value="Genomic_DNA"/>
</dbReference>
<organism evidence="13 14">
    <name type="scientific">Lithocarpus litseifolius</name>
    <dbReference type="NCBI Taxonomy" id="425828"/>
    <lineage>
        <taxon>Eukaryota</taxon>
        <taxon>Viridiplantae</taxon>
        <taxon>Streptophyta</taxon>
        <taxon>Embryophyta</taxon>
        <taxon>Tracheophyta</taxon>
        <taxon>Spermatophyta</taxon>
        <taxon>Magnoliopsida</taxon>
        <taxon>eudicotyledons</taxon>
        <taxon>Gunneridae</taxon>
        <taxon>Pentapetalae</taxon>
        <taxon>rosids</taxon>
        <taxon>fabids</taxon>
        <taxon>Fagales</taxon>
        <taxon>Fagaceae</taxon>
        <taxon>Lithocarpus</taxon>
    </lineage>
</organism>
<evidence type="ECO:0000256" key="2">
    <source>
        <dbReference type="ARBA" id="ARBA00022448"/>
    </source>
</evidence>
<evidence type="ECO:0000313" key="14">
    <source>
        <dbReference type="Proteomes" id="UP001459277"/>
    </source>
</evidence>
<gene>
    <name evidence="13" type="ORF">SO802_017220</name>
</gene>
<feature type="transmembrane region" description="Helical" evidence="10">
    <location>
        <begin position="144"/>
        <end position="165"/>
    </location>
</feature>
<evidence type="ECO:0000256" key="9">
    <source>
        <dbReference type="ARBA" id="ARBA00038341"/>
    </source>
</evidence>
<feature type="transmembrane region" description="Helical" evidence="10">
    <location>
        <begin position="245"/>
        <end position="267"/>
    </location>
</feature>
<feature type="transmembrane region" description="Helical" evidence="10">
    <location>
        <begin position="47"/>
        <end position="69"/>
    </location>
</feature>
<evidence type="ECO:0000256" key="6">
    <source>
        <dbReference type="ARBA" id="ARBA00022989"/>
    </source>
</evidence>
<evidence type="ECO:0000256" key="10">
    <source>
        <dbReference type="SAM" id="Phobius"/>
    </source>
</evidence>
<dbReference type="AlphaFoldDB" id="A0AAW2D039"/>
<evidence type="ECO:0000259" key="11">
    <source>
        <dbReference type="Pfam" id="PF00999"/>
    </source>
</evidence>
<comment type="similarity">
    <text evidence="9">Belongs to the monovalent cation:proton antiporter 2 (CPA2) transporter (TC 2.A.37) family. CHX (TC 2.A.37.4) subfamily.</text>
</comment>
<keyword evidence="3" id="KW-0633">Potassium transport</keyword>
<evidence type="ECO:0000256" key="8">
    <source>
        <dbReference type="ARBA" id="ARBA00023136"/>
    </source>
</evidence>
<protein>
    <recommendedName>
        <fullName evidence="15">Cation/H+ exchanger domain-containing protein</fullName>
    </recommendedName>
</protein>
<feature type="transmembrane region" description="Helical" evidence="10">
    <location>
        <begin position="279"/>
        <end position="309"/>
    </location>
</feature>
<evidence type="ECO:0000256" key="3">
    <source>
        <dbReference type="ARBA" id="ARBA00022538"/>
    </source>
</evidence>
<dbReference type="Pfam" id="PF23256">
    <property type="entry name" value="CHX17_2nd"/>
    <property type="match status" value="1"/>
</dbReference>
<dbReference type="GO" id="GO:0006813">
    <property type="term" value="P:potassium ion transport"/>
    <property type="evidence" value="ECO:0007669"/>
    <property type="project" value="UniProtKB-KW"/>
</dbReference>
<dbReference type="Gene3D" id="1.20.1530.20">
    <property type="match status" value="1"/>
</dbReference>
<keyword evidence="14" id="KW-1185">Reference proteome</keyword>
<dbReference type="GO" id="GO:0016020">
    <property type="term" value="C:membrane"/>
    <property type="evidence" value="ECO:0007669"/>
    <property type="project" value="UniProtKB-SubCell"/>
</dbReference>
<dbReference type="GO" id="GO:0015297">
    <property type="term" value="F:antiporter activity"/>
    <property type="evidence" value="ECO:0007669"/>
    <property type="project" value="InterPro"/>
</dbReference>
<keyword evidence="2" id="KW-0813">Transport</keyword>
<dbReference type="GO" id="GO:1902600">
    <property type="term" value="P:proton transmembrane transport"/>
    <property type="evidence" value="ECO:0007669"/>
    <property type="project" value="InterPro"/>
</dbReference>
<feature type="transmembrane region" description="Helical" evidence="10">
    <location>
        <begin position="389"/>
        <end position="409"/>
    </location>
</feature>
<reference evidence="13 14" key="1">
    <citation type="submission" date="2024-01" db="EMBL/GenBank/DDBJ databases">
        <title>A telomere-to-telomere, gap-free genome of sweet tea (Lithocarpus litseifolius).</title>
        <authorList>
            <person name="Zhou J."/>
        </authorList>
    </citation>
    <scope>NUCLEOTIDE SEQUENCE [LARGE SCALE GENOMIC DNA]</scope>
    <source>
        <strain evidence="13">Zhou-2022a</strain>
        <tissue evidence="13">Leaf</tissue>
    </source>
</reference>
<evidence type="ECO:0000256" key="7">
    <source>
        <dbReference type="ARBA" id="ARBA00023065"/>
    </source>
</evidence>
<keyword evidence="7" id="KW-0406">Ion transport</keyword>
<keyword evidence="8 10" id="KW-0472">Membrane</keyword>
<feature type="transmembrane region" description="Helical" evidence="10">
    <location>
        <begin position="113"/>
        <end position="132"/>
    </location>
</feature>
<dbReference type="InterPro" id="IPR057291">
    <property type="entry name" value="CHX17_2nd"/>
</dbReference>
<keyword evidence="5" id="KW-0630">Potassium</keyword>
<comment type="caution">
    <text evidence="13">The sequence shown here is derived from an EMBL/GenBank/DDBJ whole genome shotgun (WGS) entry which is preliminary data.</text>
</comment>
<comment type="subcellular location">
    <subcellularLocation>
        <location evidence="1">Membrane</location>
        <topology evidence="1">Multi-pass membrane protein</topology>
    </subcellularLocation>
</comment>
<dbReference type="GO" id="GO:0012505">
    <property type="term" value="C:endomembrane system"/>
    <property type="evidence" value="ECO:0007669"/>
    <property type="project" value="TreeGrafter"/>
</dbReference>
<dbReference type="GO" id="GO:0006885">
    <property type="term" value="P:regulation of pH"/>
    <property type="evidence" value="ECO:0007669"/>
    <property type="project" value="TreeGrafter"/>
</dbReference>
<dbReference type="PANTHER" id="PTHR32468:SF108">
    <property type="entry name" value="CATION_H(+) ANTIPORTER 15-LIKE"/>
    <property type="match status" value="1"/>
</dbReference>
<evidence type="ECO:0000256" key="1">
    <source>
        <dbReference type="ARBA" id="ARBA00004141"/>
    </source>
</evidence>
<evidence type="ECO:0000259" key="12">
    <source>
        <dbReference type="Pfam" id="PF23256"/>
    </source>
</evidence>
<dbReference type="Proteomes" id="UP001459277">
    <property type="component" value="Unassembled WGS sequence"/>
</dbReference>
<feature type="transmembrane region" description="Helical" evidence="10">
    <location>
        <begin position="210"/>
        <end position="233"/>
    </location>
</feature>
<dbReference type="InterPro" id="IPR050794">
    <property type="entry name" value="CPA2_transporter"/>
</dbReference>
<sequence>MNQMDPRNMSSVIIRKTWGADDYFICGSPLPITSRGIWSGDKPLNCIFPVFILQAIAGTFVSRVVYMILRPMSQSKFLCSVLGGILLGPSFFGENMKFREKMFPPTEMGVFNSFSTLGAMFALFFVSVKVDYKSLIARAGRNSWVIGFSGTIFPWITLLSLFYMYIDYLPPALQIKIVPFFVASFVSLTFFPVVAYSLDELNILTSELGQLSLSATIVSDLMQWFFVLLIAIFKQANLEQAIEAFVSTFILVLISIYGIRPALVSIIKKTPEGKLIDETYVVLILLGALFMGFVTDCLGSSIIYGPIILGFIVPDGPPLGSILVEKGECFISEFLLPLFFVRVGYELDVRAMGDLRTAFTFMAILFAGYFAKFLGVFLASLSFKLRPRTAFLLGLIMNNKGIIEIVIYFRWKRIKYIDEQTFAVLMFSSLAMTAIIAPFTGMLYKPRVRLASSHKQIRLKTIQTTPRASEFRVITCVHNEENVQSIISLLEASNPTEMSPICAYVIHLVDLKGSSAPVLIPFNAKQKRIFKLRNSPGSNHILRAFENYSRNSNGPVIVQAFTMIAPYIGMHENICRLALEKLTPLIIIPYHENQKHIEGSLVATSIRGFNAKLQRYAPCTVGMLVDRGTRRMNSSHFSYNVAVIFIGGEDDREALALAARMSGHAEVSLCVLRITLHCKKGGEFDNTNKYKGREQCKHKCKCKGKSKEEEEEEEEEEMEKLMDEALYDEFKIKNMGNACVVCREVVADCSAQVMDAIQSLESNYDLVMVGRSRHQAMELNDIEMPPLNSKNIEHLGMIGDALVSSELFEGWLSLLVLHSCGRPVHM</sequence>
<accession>A0AAW2D039</accession>
<evidence type="ECO:0000256" key="4">
    <source>
        <dbReference type="ARBA" id="ARBA00022692"/>
    </source>
</evidence>
<dbReference type="InterPro" id="IPR006153">
    <property type="entry name" value="Cation/H_exchanger_TM"/>
</dbReference>
<evidence type="ECO:0008006" key="15">
    <source>
        <dbReference type="Google" id="ProtNLM"/>
    </source>
</evidence>
<evidence type="ECO:0000256" key="5">
    <source>
        <dbReference type="ARBA" id="ARBA00022958"/>
    </source>
</evidence>
<evidence type="ECO:0000313" key="13">
    <source>
        <dbReference type="EMBL" id="KAL0003439.1"/>
    </source>
</evidence>
<feature type="transmembrane region" description="Helical" evidence="10">
    <location>
        <begin position="357"/>
        <end position="383"/>
    </location>
</feature>
<keyword evidence="6 10" id="KW-1133">Transmembrane helix</keyword>